<dbReference type="InterPro" id="IPR011008">
    <property type="entry name" value="Dimeric_a/b-barrel"/>
</dbReference>
<dbReference type="GO" id="GO:0004497">
    <property type="term" value="F:monooxygenase activity"/>
    <property type="evidence" value="ECO:0007669"/>
    <property type="project" value="UniProtKB-KW"/>
</dbReference>
<dbReference type="SUPFAM" id="SSF54909">
    <property type="entry name" value="Dimeric alpha+beta barrel"/>
    <property type="match status" value="1"/>
</dbReference>
<dbReference type="Proteomes" id="UP001595973">
    <property type="component" value="Unassembled WGS sequence"/>
</dbReference>
<dbReference type="PROSITE" id="PS51725">
    <property type="entry name" value="ABM"/>
    <property type="match status" value="1"/>
</dbReference>
<feature type="domain" description="ABM" evidence="1">
    <location>
        <begin position="3"/>
        <end position="93"/>
    </location>
</feature>
<comment type="caution">
    <text evidence="2">The sequence shown here is derived from an EMBL/GenBank/DDBJ whole genome shotgun (WGS) entry which is preliminary data.</text>
</comment>
<evidence type="ECO:0000313" key="3">
    <source>
        <dbReference type="Proteomes" id="UP001595973"/>
    </source>
</evidence>
<dbReference type="EC" id="1.-.-.-" evidence="2"/>
<proteinExistence type="predicted"/>
<dbReference type="RefSeq" id="WP_380722583.1">
    <property type="nucleotide sequence ID" value="NZ_JBHSGI010000034.1"/>
</dbReference>
<keyword evidence="3" id="KW-1185">Reference proteome</keyword>
<dbReference type="Gene3D" id="3.30.70.100">
    <property type="match status" value="1"/>
</dbReference>
<keyword evidence="2" id="KW-0503">Monooxygenase</keyword>
<gene>
    <name evidence="2" type="ORF">ACFO5X_24515</name>
</gene>
<name>A0ABV9KNV9_9RHOB</name>
<sequence>MGVILTGHVDVPPERRAAVLAALPEHIRLTRAEPGCLRFDVIESPDTPGRLLVDEAFATPADFHSHQTRTAGSPWAEVTAGLPRTYDVTGLEP</sequence>
<dbReference type="EMBL" id="JBHSGI010000034">
    <property type="protein sequence ID" value="MFC4671737.1"/>
    <property type="molecule type" value="Genomic_DNA"/>
</dbReference>
<organism evidence="2 3">
    <name type="scientific">Seohaeicola nanhaiensis</name>
    <dbReference type="NCBI Taxonomy" id="1387282"/>
    <lineage>
        <taxon>Bacteria</taxon>
        <taxon>Pseudomonadati</taxon>
        <taxon>Pseudomonadota</taxon>
        <taxon>Alphaproteobacteria</taxon>
        <taxon>Rhodobacterales</taxon>
        <taxon>Roseobacteraceae</taxon>
        <taxon>Seohaeicola</taxon>
    </lineage>
</organism>
<reference evidence="3" key="1">
    <citation type="journal article" date="2019" name="Int. J. Syst. Evol. Microbiol.">
        <title>The Global Catalogue of Microorganisms (GCM) 10K type strain sequencing project: providing services to taxonomists for standard genome sequencing and annotation.</title>
        <authorList>
            <consortium name="The Broad Institute Genomics Platform"/>
            <consortium name="The Broad Institute Genome Sequencing Center for Infectious Disease"/>
            <person name="Wu L."/>
            <person name="Ma J."/>
        </authorList>
    </citation>
    <scope>NUCLEOTIDE SEQUENCE [LARGE SCALE GENOMIC DNA]</scope>
    <source>
        <strain evidence="3">CGMCC 4.7283</strain>
    </source>
</reference>
<accession>A0ABV9KNV9</accession>
<dbReference type="InterPro" id="IPR007138">
    <property type="entry name" value="ABM_dom"/>
</dbReference>
<protein>
    <submittedName>
        <fullName evidence="2">Quinol monooxygenase</fullName>
        <ecNumber evidence="2">1.-.-.-</ecNumber>
    </submittedName>
</protein>
<keyword evidence="2" id="KW-0560">Oxidoreductase</keyword>
<evidence type="ECO:0000313" key="2">
    <source>
        <dbReference type="EMBL" id="MFC4671737.1"/>
    </source>
</evidence>
<dbReference type="Pfam" id="PF03992">
    <property type="entry name" value="ABM"/>
    <property type="match status" value="1"/>
</dbReference>
<evidence type="ECO:0000259" key="1">
    <source>
        <dbReference type="PROSITE" id="PS51725"/>
    </source>
</evidence>